<dbReference type="InterPro" id="IPR012337">
    <property type="entry name" value="RNaseH-like_sf"/>
</dbReference>
<evidence type="ECO:0000313" key="2">
    <source>
        <dbReference type="Proteomes" id="UP001652660"/>
    </source>
</evidence>
<dbReference type="InterPro" id="IPR052929">
    <property type="entry name" value="RNase_H-like_EbsB-rel"/>
</dbReference>
<dbReference type="CDD" id="cd06222">
    <property type="entry name" value="RNase_H_like"/>
    <property type="match status" value="1"/>
</dbReference>
<dbReference type="Pfam" id="PF13456">
    <property type="entry name" value="RVT_3"/>
    <property type="match status" value="1"/>
</dbReference>
<dbReference type="GeneID" id="140014712"/>
<dbReference type="InterPro" id="IPR044730">
    <property type="entry name" value="RNase_H-like_dom_plant"/>
</dbReference>
<proteinExistence type="predicted"/>
<evidence type="ECO:0000259" key="1">
    <source>
        <dbReference type="Pfam" id="PF13456"/>
    </source>
</evidence>
<dbReference type="RefSeq" id="XP_071921913.1">
    <property type="nucleotide sequence ID" value="XM_072065812.1"/>
</dbReference>
<evidence type="ECO:0000313" key="3">
    <source>
        <dbReference type="RefSeq" id="XP_071921913.1"/>
    </source>
</evidence>
<dbReference type="Proteomes" id="UP001652660">
    <property type="component" value="Chromosome 9e"/>
</dbReference>
<feature type="domain" description="RNase H type-1" evidence="1">
    <location>
        <begin position="111"/>
        <end position="232"/>
    </location>
</feature>
<accession>A0ABM4VQV4</accession>
<sequence>MAPIRWDGLEDKQHNLWIWWEKATQSTSKDFGLDRVSLTINIFWQIWKARNRRVFENEYQNPPKIVSKAQEEWMEYEQASEEEKEKSAIAIISEHQIRRETAREDEVCLFTDAAISAKMIRTGQGIVARNWNGKIMKAKAIVNQYKGEPSKEEALAIRNAMLMAKQVGWTKIIIHSDSKSVIDQINRSNEYEVSIATILEDVQDFTTYFESCRFVFIPRTENEISHALAQFAVKLVRNIEWEQDFPVWLMDLVRKEMRV</sequence>
<protein>
    <recommendedName>
        <fullName evidence="1">RNase H type-1 domain-containing protein</fullName>
    </recommendedName>
</protein>
<keyword evidence="2" id="KW-1185">Reference proteome</keyword>
<dbReference type="PANTHER" id="PTHR47074:SF48">
    <property type="entry name" value="POLYNUCLEOTIDYL TRANSFERASE, RIBONUCLEASE H-LIKE SUPERFAMILY PROTEIN"/>
    <property type="match status" value="1"/>
</dbReference>
<name>A0ABM4VQV4_COFAR</name>
<dbReference type="PANTHER" id="PTHR47074">
    <property type="entry name" value="BNAC02G40300D PROTEIN"/>
    <property type="match status" value="1"/>
</dbReference>
<dbReference type="Gene3D" id="3.30.420.10">
    <property type="entry name" value="Ribonuclease H-like superfamily/Ribonuclease H"/>
    <property type="match status" value="1"/>
</dbReference>
<gene>
    <name evidence="3" type="primary">LOC140014712</name>
</gene>
<organism evidence="2 3">
    <name type="scientific">Coffea arabica</name>
    <name type="common">Arabian coffee</name>
    <dbReference type="NCBI Taxonomy" id="13443"/>
    <lineage>
        <taxon>Eukaryota</taxon>
        <taxon>Viridiplantae</taxon>
        <taxon>Streptophyta</taxon>
        <taxon>Embryophyta</taxon>
        <taxon>Tracheophyta</taxon>
        <taxon>Spermatophyta</taxon>
        <taxon>Magnoliopsida</taxon>
        <taxon>eudicotyledons</taxon>
        <taxon>Gunneridae</taxon>
        <taxon>Pentapetalae</taxon>
        <taxon>asterids</taxon>
        <taxon>lamiids</taxon>
        <taxon>Gentianales</taxon>
        <taxon>Rubiaceae</taxon>
        <taxon>Ixoroideae</taxon>
        <taxon>Gardenieae complex</taxon>
        <taxon>Bertiereae - Coffeeae clade</taxon>
        <taxon>Coffeeae</taxon>
        <taxon>Coffea</taxon>
    </lineage>
</organism>
<dbReference type="SUPFAM" id="SSF53098">
    <property type="entry name" value="Ribonuclease H-like"/>
    <property type="match status" value="1"/>
</dbReference>
<dbReference type="InterPro" id="IPR002156">
    <property type="entry name" value="RNaseH_domain"/>
</dbReference>
<reference evidence="3" key="1">
    <citation type="submission" date="2025-08" db="UniProtKB">
        <authorList>
            <consortium name="RefSeq"/>
        </authorList>
    </citation>
    <scope>IDENTIFICATION</scope>
    <source>
        <tissue evidence="3">Leaves</tissue>
    </source>
</reference>
<dbReference type="InterPro" id="IPR036397">
    <property type="entry name" value="RNaseH_sf"/>
</dbReference>